<evidence type="ECO:0000313" key="4">
    <source>
        <dbReference type="Proteomes" id="UP001321760"/>
    </source>
</evidence>
<accession>A0AAV9H6I7</accession>
<keyword evidence="4" id="KW-1185">Reference proteome</keyword>
<evidence type="ECO:0000313" key="3">
    <source>
        <dbReference type="EMBL" id="KAK4455446.1"/>
    </source>
</evidence>
<feature type="compositionally biased region" description="Polar residues" evidence="1">
    <location>
        <begin position="146"/>
        <end position="160"/>
    </location>
</feature>
<dbReference type="EMBL" id="MU865914">
    <property type="protein sequence ID" value="KAK4455446.1"/>
    <property type="molecule type" value="Genomic_DNA"/>
</dbReference>
<feature type="transmembrane region" description="Helical" evidence="2">
    <location>
        <begin position="321"/>
        <end position="350"/>
    </location>
</feature>
<dbReference type="Proteomes" id="UP001321760">
    <property type="component" value="Unassembled WGS sequence"/>
</dbReference>
<feature type="region of interest" description="Disordered" evidence="1">
    <location>
        <begin position="1"/>
        <end position="40"/>
    </location>
</feature>
<gene>
    <name evidence="3" type="ORF">QBC34DRAFT_67935</name>
</gene>
<reference evidence="3" key="1">
    <citation type="journal article" date="2023" name="Mol. Phylogenet. Evol.">
        <title>Genome-scale phylogeny and comparative genomics of the fungal order Sordariales.</title>
        <authorList>
            <person name="Hensen N."/>
            <person name="Bonometti L."/>
            <person name="Westerberg I."/>
            <person name="Brannstrom I.O."/>
            <person name="Guillou S."/>
            <person name="Cros-Aarteil S."/>
            <person name="Calhoun S."/>
            <person name="Haridas S."/>
            <person name="Kuo A."/>
            <person name="Mondo S."/>
            <person name="Pangilinan J."/>
            <person name="Riley R."/>
            <person name="LaButti K."/>
            <person name="Andreopoulos B."/>
            <person name="Lipzen A."/>
            <person name="Chen C."/>
            <person name="Yan M."/>
            <person name="Daum C."/>
            <person name="Ng V."/>
            <person name="Clum A."/>
            <person name="Steindorff A."/>
            <person name="Ohm R.A."/>
            <person name="Martin F."/>
            <person name="Silar P."/>
            <person name="Natvig D.O."/>
            <person name="Lalanne C."/>
            <person name="Gautier V."/>
            <person name="Ament-Velasquez S.L."/>
            <person name="Kruys A."/>
            <person name="Hutchinson M.I."/>
            <person name="Powell A.J."/>
            <person name="Barry K."/>
            <person name="Miller A.N."/>
            <person name="Grigoriev I.V."/>
            <person name="Debuchy R."/>
            <person name="Gladieux P."/>
            <person name="Hiltunen Thoren M."/>
            <person name="Johannesson H."/>
        </authorList>
    </citation>
    <scope>NUCLEOTIDE SEQUENCE</scope>
    <source>
        <strain evidence="3">PSN243</strain>
    </source>
</reference>
<sequence>MSTPFTPSTAPNKDRLQPPSTSATSPKQNNLTTHLPGNPSIPLTPSHLTAHLTAHLTTPLLDELHPHLWLIAKPTGTNIDPLHKHLVKGRSIIPTEDPRLHLIWSRQKIYVKPVPEFLLNWDFWETYLSPSSSSGSVLAAVEKGENSTPANKTTPHSNITPEHGAEEDFHTSALGLLRSHAHLIPSQLDFSLAQQSHLLPPCVSSFATWSAFIAPFRDITDDHVAPRYEFGQLRLSRLNWLVRVTRPQNAVAGYGKWFYEIPHWDITGFVESAAVPLVFAFAGVSLVLGAMQVVLAVEGGATEEEGGDAWLRGRGVVMGRVFWGFSISVVVVWTLVLFLLVVLPLAGLVWQGGWALKMRYRAHRKKQDKP</sequence>
<keyword evidence="2" id="KW-1133">Transmembrane helix</keyword>
<dbReference type="PANTHER" id="PTHR34414">
    <property type="entry name" value="HET DOMAIN-CONTAINING PROTEIN-RELATED"/>
    <property type="match status" value="1"/>
</dbReference>
<evidence type="ECO:0000256" key="2">
    <source>
        <dbReference type="SAM" id="Phobius"/>
    </source>
</evidence>
<dbReference type="InterPro" id="IPR046536">
    <property type="entry name" value="DUF6601"/>
</dbReference>
<name>A0AAV9H6I7_9PEZI</name>
<evidence type="ECO:0000256" key="1">
    <source>
        <dbReference type="SAM" id="MobiDB-lite"/>
    </source>
</evidence>
<dbReference type="PANTHER" id="PTHR34414:SF1">
    <property type="entry name" value="SUBTILISIN-LIKE SERINE PROTEASE"/>
    <property type="match status" value="1"/>
</dbReference>
<reference evidence="3" key="2">
    <citation type="submission" date="2023-05" db="EMBL/GenBank/DDBJ databases">
        <authorList>
            <consortium name="Lawrence Berkeley National Laboratory"/>
            <person name="Steindorff A."/>
            <person name="Hensen N."/>
            <person name="Bonometti L."/>
            <person name="Westerberg I."/>
            <person name="Brannstrom I.O."/>
            <person name="Guillou S."/>
            <person name="Cros-Aarteil S."/>
            <person name="Calhoun S."/>
            <person name="Haridas S."/>
            <person name="Kuo A."/>
            <person name="Mondo S."/>
            <person name="Pangilinan J."/>
            <person name="Riley R."/>
            <person name="Labutti K."/>
            <person name="Andreopoulos B."/>
            <person name="Lipzen A."/>
            <person name="Chen C."/>
            <person name="Yanf M."/>
            <person name="Daum C."/>
            <person name="Ng V."/>
            <person name="Clum A."/>
            <person name="Ohm R."/>
            <person name="Martin F."/>
            <person name="Silar P."/>
            <person name="Natvig D."/>
            <person name="Lalanne C."/>
            <person name="Gautier V."/>
            <person name="Ament-Velasquez S.L."/>
            <person name="Kruys A."/>
            <person name="Hutchinson M.I."/>
            <person name="Powell A.J."/>
            <person name="Barry K."/>
            <person name="Miller A.N."/>
            <person name="Grigoriev I.V."/>
            <person name="Debuchy R."/>
            <person name="Gladieux P."/>
            <person name="Thoren M.H."/>
            <person name="Johannesson H."/>
        </authorList>
    </citation>
    <scope>NUCLEOTIDE SEQUENCE</scope>
    <source>
        <strain evidence="3">PSN243</strain>
    </source>
</reference>
<feature type="compositionally biased region" description="Polar residues" evidence="1">
    <location>
        <begin position="18"/>
        <end position="35"/>
    </location>
</feature>
<feature type="region of interest" description="Disordered" evidence="1">
    <location>
        <begin position="139"/>
        <end position="164"/>
    </location>
</feature>
<organism evidence="3 4">
    <name type="scientific">Podospora aff. communis PSN243</name>
    <dbReference type="NCBI Taxonomy" id="3040156"/>
    <lineage>
        <taxon>Eukaryota</taxon>
        <taxon>Fungi</taxon>
        <taxon>Dikarya</taxon>
        <taxon>Ascomycota</taxon>
        <taxon>Pezizomycotina</taxon>
        <taxon>Sordariomycetes</taxon>
        <taxon>Sordariomycetidae</taxon>
        <taxon>Sordariales</taxon>
        <taxon>Podosporaceae</taxon>
        <taxon>Podospora</taxon>
    </lineage>
</organism>
<comment type="caution">
    <text evidence="3">The sequence shown here is derived from an EMBL/GenBank/DDBJ whole genome shotgun (WGS) entry which is preliminary data.</text>
</comment>
<keyword evidence="2" id="KW-0812">Transmembrane</keyword>
<dbReference type="Pfam" id="PF20246">
    <property type="entry name" value="DUF6601"/>
    <property type="match status" value="1"/>
</dbReference>
<keyword evidence="2" id="KW-0472">Membrane</keyword>
<proteinExistence type="predicted"/>
<feature type="compositionally biased region" description="Polar residues" evidence="1">
    <location>
        <begin position="1"/>
        <end position="11"/>
    </location>
</feature>
<protein>
    <submittedName>
        <fullName evidence="3">Uncharacterized protein</fullName>
    </submittedName>
</protein>
<dbReference type="AlphaFoldDB" id="A0AAV9H6I7"/>